<dbReference type="Pfam" id="PF01541">
    <property type="entry name" value="GIY-YIG"/>
    <property type="match status" value="1"/>
</dbReference>
<dbReference type="EMBL" id="MN740163">
    <property type="protein sequence ID" value="QHT91150.1"/>
    <property type="molecule type" value="Genomic_DNA"/>
</dbReference>
<evidence type="ECO:0000259" key="1">
    <source>
        <dbReference type="PROSITE" id="PS50164"/>
    </source>
</evidence>
<dbReference type="InterPro" id="IPR000305">
    <property type="entry name" value="GIY-YIG_endonuc"/>
</dbReference>
<organism evidence="2">
    <name type="scientific">viral metagenome</name>
    <dbReference type="NCBI Taxonomy" id="1070528"/>
    <lineage>
        <taxon>unclassified sequences</taxon>
        <taxon>metagenomes</taxon>
        <taxon>organismal metagenomes</taxon>
    </lineage>
</organism>
<dbReference type="AlphaFoldDB" id="A0A6C0IEU2"/>
<dbReference type="InterPro" id="IPR050381">
    <property type="entry name" value="SLX1_endonuclease"/>
</dbReference>
<feature type="domain" description="GIY-YIG" evidence="1">
    <location>
        <begin position="1"/>
        <end position="82"/>
    </location>
</feature>
<name>A0A6C0IEU2_9ZZZZ</name>
<accession>A0A6C0IEU2</accession>
<dbReference type="PANTHER" id="PTHR20208:SF13">
    <property type="entry name" value="STRUCTURE-SPECIFIC ENDONUCLEASE SUBUNIT SLX1"/>
    <property type="match status" value="1"/>
</dbReference>
<dbReference type="Gene3D" id="3.40.1440.10">
    <property type="entry name" value="GIY-YIG endonuclease"/>
    <property type="match status" value="1"/>
</dbReference>
<evidence type="ECO:0000313" key="2">
    <source>
        <dbReference type="EMBL" id="QHT91150.1"/>
    </source>
</evidence>
<dbReference type="PANTHER" id="PTHR20208">
    <property type="entry name" value="STRUCTURE-SPECIFIC ENDONUCLEASE SUBUNIT SLX1"/>
    <property type="match status" value="1"/>
</dbReference>
<sequence>MSYVYLLVSSKGATYVGATVDLERRLRQHNKEIKGGAHATGIRVAEGENWTRAAHVSGFPDWQAALQFEWRWKQLSRKLPIKMNPLTRRMTALQNLLALERPTTKAIPYCEWSSPPELHLETDEAKKLYYVTET</sequence>
<protein>
    <recommendedName>
        <fullName evidence="1">GIY-YIG domain-containing protein</fullName>
    </recommendedName>
</protein>
<dbReference type="PROSITE" id="PS50164">
    <property type="entry name" value="GIY_YIG"/>
    <property type="match status" value="1"/>
</dbReference>
<dbReference type="SUPFAM" id="SSF82771">
    <property type="entry name" value="GIY-YIG endonuclease"/>
    <property type="match status" value="1"/>
</dbReference>
<proteinExistence type="predicted"/>
<reference evidence="2" key="1">
    <citation type="journal article" date="2020" name="Nature">
        <title>Giant virus diversity and host interactions through global metagenomics.</title>
        <authorList>
            <person name="Schulz F."/>
            <person name="Roux S."/>
            <person name="Paez-Espino D."/>
            <person name="Jungbluth S."/>
            <person name="Walsh D.A."/>
            <person name="Denef V.J."/>
            <person name="McMahon K.D."/>
            <person name="Konstantinidis K.T."/>
            <person name="Eloe-Fadrosh E.A."/>
            <person name="Kyrpides N.C."/>
            <person name="Woyke T."/>
        </authorList>
    </citation>
    <scope>NUCLEOTIDE SEQUENCE</scope>
    <source>
        <strain evidence="2">GVMAG-M-3300023184-72</strain>
    </source>
</reference>
<dbReference type="InterPro" id="IPR035901">
    <property type="entry name" value="GIY-YIG_endonuc_sf"/>
</dbReference>